<keyword evidence="3" id="KW-1185">Reference proteome</keyword>
<evidence type="ECO:0000313" key="3">
    <source>
        <dbReference type="Proteomes" id="UP001157006"/>
    </source>
</evidence>
<accession>A0AAV0Z5V9</accession>
<protein>
    <submittedName>
        <fullName evidence="2">Uncharacterized protein</fullName>
    </submittedName>
</protein>
<dbReference type="AlphaFoldDB" id="A0AAV0Z5V9"/>
<proteinExistence type="predicted"/>
<dbReference type="Pfam" id="PF05911">
    <property type="entry name" value="FPP"/>
    <property type="match status" value="1"/>
</dbReference>
<evidence type="ECO:0000313" key="2">
    <source>
        <dbReference type="EMBL" id="CAI8592453.1"/>
    </source>
</evidence>
<dbReference type="InterPro" id="IPR008587">
    <property type="entry name" value="FPP_plant"/>
</dbReference>
<gene>
    <name evidence="2" type="ORF">VFH_I040520</name>
</gene>
<dbReference type="Proteomes" id="UP001157006">
    <property type="component" value="Chromosome 1S"/>
</dbReference>
<reference evidence="2 3" key="1">
    <citation type="submission" date="2023-01" db="EMBL/GenBank/DDBJ databases">
        <authorList>
            <person name="Kreplak J."/>
        </authorList>
    </citation>
    <scope>NUCLEOTIDE SEQUENCE [LARGE SCALE GENOMIC DNA]</scope>
</reference>
<feature type="region of interest" description="Disordered" evidence="1">
    <location>
        <begin position="115"/>
        <end position="139"/>
    </location>
</feature>
<name>A0AAV0Z5V9_VICFA</name>
<evidence type="ECO:0000256" key="1">
    <source>
        <dbReference type="SAM" id="MobiDB-lite"/>
    </source>
</evidence>
<organism evidence="2 3">
    <name type="scientific">Vicia faba</name>
    <name type="common">Broad bean</name>
    <name type="synonym">Faba vulgaris</name>
    <dbReference type="NCBI Taxonomy" id="3906"/>
    <lineage>
        <taxon>Eukaryota</taxon>
        <taxon>Viridiplantae</taxon>
        <taxon>Streptophyta</taxon>
        <taxon>Embryophyta</taxon>
        <taxon>Tracheophyta</taxon>
        <taxon>Spermatophyta</taxon>
        <taxon>Magnoliopsida</taxon>
        <taxon>eudicotyledons</taxon>
        <taxon>Gunneridae</taxon>
        <taxon>Pentapetalae</taxon>
        <taxon>rosids</taxon>
        <taxon>fabids</taxon>
        <taxon>Fabales</taxon>
        <taxon>Fabaceae</taxon>
        <taxon>Papilionoideae</taxon>
        <taxon>50 kb inversion clade</taxon>
        <taxon>NPAAA clade</taxon>
        <taxon>Hologalegina</taxon>
        <taxon>IRL clade</taxon>
        <taxon>Fabeae</taxon>
        <taxon>Vicia</taxon>
    </lineage>
</organism>
<dbReference type="EMBL" id="OX451735">
    <property type="protein sequence ID" value="CAI8592453.1"/>
    <property type="molecule type" value="Genomic_DNA"/>
</dbReference>
<sequence>MLLLFVASSTSHSIGFHSGDSALCMEIHKNQGLRSSIYVAITTWIGVLAIQVSPAAVSPSSDGIDGLSPAELQSRIQLVFEFVVKDADVGQILKDIKHLLEDACVLEDAHDTSIQDSTAVTPHDVPPSDIPCDKKDNSEDAGSVAEKELISSQEPTQYIQINSDVEAAISQIHDFVLFLDKKTLALHQLKYKFSPVSN</sequence>